<evidence type="ECO:0000313" key="2">
    <source>
        <dbReference type="Proteomes" id="UP000236959"/>
    </source>
</evidence>
<dbReference type="Proteomes" id="UP000236959">
    <property type="component" value="Unassembled WGS sequence"/>
</dbReference>
<evidence type="ECO:0000313" key="1">
    <source>
        <dbReference type="EMBL" id="POF29701.1"/>
    </source>
</evidence>
<comment type="caution">
    <text evidence="1">The sequence shown here is derived from an EMBL/GenBank/DDBJ whole genome shotgun (WGS) entry which is preliminary data.</text>
</comment>
<organism evidence="1 2">
    <name type="scientific">Roseibium marinum</name>
    <dbReference type="NCBI Taxonomy" id="281252"/>
    <lineage>
        <taxon>Bacteria</taxon>
        <taxon>Pseudomonadati</taxon>
        <taxon>Pseudomonadota</taxon>
        <taxon>Alphaproteobacteria</taxon>
        <taxon>Hyphomicrobiales</taxon>
        <taxon>Stappiaceae</taxon>
        <taxon>Roseibium</taxon>
    </lineage>
</organism>
<gene>
    <name evidence="1" type="ORF">CLV41_108126</name>
</gene>
<dbReference type="EMBL" id="PPCN01000008">
    <property type="protein sequence ID" value="POF29701.1"/>
    <property type="molecule type" value="Genomic_DNA"/>
</dbReference>
<reference evidence="1 2" key="1">
    <citation type="submission" date="2018-01" db="EMBL/GenBank/DDBJ databases">
        <title>Genomic Encyclopedia of Archaeal and Bacterial Type Strains, Phase II (KMG-II): from individual species to whole genera.</title>
        <authorList>
            <person name="Goeker M."/>
        </authorList>
    </citation>
    <scope>NUCLEOTIDE SEQUENCE [LARGE SCALE GENOMIC DNA]</scope>
    <source>
        <strain evidence="1 2">DSM 17023</strain>
    </source>
</reference>
<dbReference type="AlphaFoldDB" id="A0A2S3UPS3"/>
<accession>A0A2S3UPS3</accession>
<protein>
    <submittedName>
        <fullName evidence="1">Uncharacterized protein</fullName>
    </submittedName>
</protein>
<keyword evidence="2" id="KW-1185">Reference proteome</keyword>
<proteinExistence type="predicted"/>
<sequence length="231" mass="25117">MKTQSVMNGIPNSPSGPITDRRNFLYGLTVLGLTSLFQKKAAAMPTFTSQNDAITLTAQLGERGTGLDLSYQVTNKSDRTAYLFDILHGDYDGSVYPVIDSCYATVEQGQIVLSRQIVKVPENKLVERVNIPFVTAIKPGQSVNKSVKQVQPVFPWSPYTGHDEVPPASGTLSMNAYFRIGYFLGADGTSKLAKAVSTDQGTFAAFDPFPFKSQQTLMVGPLGTIEVYDLS</sequence>
<name>A0A2S3UPS3_9HYPH</name>